<dbReference type="PANTHER" id="PTHR35526:SF3">
    <property type="entry name" value="ANTI-SIGMA-F FACTOR RSBW"/>
    <property type="match status" value="1"/>
</dbReference>
<dbReference type="CDD" id="cd16936">
    <property type="entry name" value="HATPase_RsbW-like"/>
    <property type="match status" value="1"/>
</dbReference>
<proteinExistence type="predicted"/>
<feature type="domain" description="Histidine kinase/HSP90-like ATPase" evidence="2">
    <location>
        <begin position="10"/>
        <end position="124"/>
    </location>
</feature>
<sequence length="134" mass="15053">MSGRTHIKRFRAHRDSVPAARRHVESILTEWRLGGLIDETTLIASELSTNVVNHAKGTGDYFELGLRRRNGTLVLEVSDSYQWRMPELRTPTLDDLSGRGLVIVDAIAAKWGVRPRDPGKTVWIHLAISQAELT</sequence>
<keyword evidence="1" id="KW-0418">Kinase</keyword>
<keyword evidence="4" id="KW-1185">Reference proteome</keyword>
<dbReference type="RefSeq" id="WP_189541413.1">
    <property type="nucleotide sequence ID" value="NZ_BMTF01000003.1"/>
</dbReference>
<dbReference type="SUPFAM" id="SSF55874">
    <property type="entry name" value="ATPase domain of HSP90 chaperone/DNA topoisomerase II/histidine kinase"/>
    <property type="match status" value="1"/>
</dbReference>
<dbReference type="EMBL" id="BMTF01000003">
    <property type="protein sequence ID" value="GGV77158.1"/>
    <property type="molecule type" value="Genomic_DNA"/>
</dbReference>
<keyword evidence="1" id="KW-0723">Serine/threonine-protein kinase</keyword>
<dbReference type="GO" id="GO:0005524">
    <property type="term" value="F:ATP binding"/>
    <property type="evidence" value="ECO:0007669"/>
    <property type="project" value="UniProtKB-KW"/>
</dbReference>
<organism evidence="3 4">
    <name type="scientific">Streptomyces gelaticus</name>
    <dbReference type="NCBI Taxonomy" id="285446"/>
    <lineage>
        <taxon>Bacteria</taxon>
        <taxon>Bacillati</taxon>
        <taxon>Actinomycetota</taxon>
        <taxon>Actinomycetes</taxon>
        <taxon>Kitasatosporales</taxon>
        <taxon>Streptomycetaceae</taxon>
        <taxon>Streptomyces</taxon>
    </lineage>
</organism>
<dbReference type="Pfam" id="PF13581">
    <property type="entry name" value="HATPase_c_2"/>
    <property type="match status" value="1"/>
</dbReference>
<name>A0ABQ2VUW0_9ACTN</name>
<evidence type="ECO:0000313" key="4">
    <source>
        <dbReference type="Proteomes" id="UP000660675"/>
    </source>
</evidence>
<dbReference type="InterPro" id="IPR050267">
    <property type="entry name" value="Anti-sigma-factor_SerPK"/>
</dbReference>
<comment type="caution">
    <text evidence="3">The sequence shown here is derived from an EMBL/GenBank/DDBJ whole genome shotgun (WGS) entry which is preliminary data.</text>
</comment>
<keyword evidence="3" id="KW-0067">ATP-binding</keyword>
<dbReference type="Proteomes" id="UP000660675">
    <property type="component" value="Unassembled WGS sequence"/>
</dbReference>
<gene>
    <name evidence="3" type="ORF">GCM10015535_09830</name>
</gene>
<reference evidence="4" key="1">
    <citation type="journal article" date="2019" name="Int. J. Syst. Evol. Microbiol.">
        <title>The Global Catalogue of Microorganisms (GCM) 10K type strain sequencing project: providing services to taxonomists for standard genome sequencing and annotation.</title>
        <authorList>
            <consortium name="The Broad Institute Genomics Platform"/>
            <consortium name="The Broad Institute Genome Sequencing Center for Infectious Disease"/>
            <person name="Wu L."/>
            <person name="Ma J."/>
        </authorList>
    </citation>
    <scope>NUCLEOTIDE SEQUENCE [LARGE SCALE GENOMIC DNA]</scope>
    <source>
        <strain evidence="4">JCM 4376</strain>
    </source>
</reference>
<keyword evidence="1" id="KW-0808">Transferase</keyword>
<evidence type="ECO:0000256" key="1">
    <source>
        <dbReference type="ARBA" id="ARBA00022527"/>
    </source>
</evidence>
<accession>A0ABQ2VUW0</accession>
<dbReference type="PANTHER" id="PTHR35526">
    <property type="entry name" value="ANTI-SIGMA-F FACTOR RSBW-RELATED"/>
    <property type="match status" value="1"/>
</dbReference>
<dbReference type="InterPro" id="IPR036890">
    <property type="entry name" value="HATPase_C_sf"/>
</dbReference>
<dbReference type="Gene3D" id="3.30.565.10">
    <property type="entry name" value="Histidine kinase-like ATPase, C-terminal domain"/>
    <property type="match status" value="1"/>
</dbReference>
<evidence type="ECO:0000313" key="3">
    <source>
        <dbReference type="EMBL" id="GGV77158.1"/>
    </source>
</evidence>
<evidence type="ECO:0000259" key="2">
    <source>
        <dbReference type="Pfam" id="PF13581"/>
    </source>
</evidence>
<keyword evidence="3" id="KW-0547">Nucleotide-binding</keyword>
<dbReference type="InterPro" id="IPR003594">
    <property type="entry name" value="HATPase_dom"/>
</dbReference>
<protein>
    <submittedName>
        <fullName evidence="3">ATP-binding protein</fullName>
    </submittedName>
</protein>